<sequence length="109" mass="12247">MVGVTERPILPSNVFYLPSTDCVSCPQQQEVVLIEEVPTDTSQPWAAYIDRGTVIIRAACHSRLFQEQLHLDQLYLPSPLGSHPSAASLSRFCRLLIRDIRVLSAKQTR</sequence>
<proteinExistence type="predicted"/>
<reference evidence="3" key="1">
    <citation type="submission" date="2016-06" db="UniProtKB">
        <authorList>
            <consortium name="WormBaseParasite"/>
        </authorList>
    </citation>
    <scope>IDENTIFICATION</scope>
</reference>
<gene>
    <name evidence="1" type="ORF">GPUH_LOCUS14076</name>
</gene>
<dbReference type="WBParaSite" id="GPUH_0001409201-mRNA-1">
    <property type="protein sequence ID" value="GPUH_0001409201-mRNA-1"/>
    <property type="gene ID" value="GPUH_0001409201"/>
</dbReference>
<reference evidence="1 2" key="2">
    <citation type="submission" date="2018-11" db="EMBL/GenBank/DDBJ databases">
        <authorList>
            <consortium name="Pathogen Informatics"/>
        </authorList>
    </citation>
    <scope>NUCLEOTIDE SEQUENCE [LARGE SCALE GENOMIC DNA]</scope>
</reference>
<evidence type="ECO:0000313" key="3">
    <source>
        <dbReference type="WBParaSite" id="GPUH_0001409201-mRNA-1"/>
    </source>
</evidence>
<dbReference type="AlphaFoldDB" id="A0A183DZD6"/>
<name>A0A183DZD6_9BILA</name>
<evidence type="ECO:0000313" key="1">
    <source>
        <dbReference type="EMBL" id="VDN23520.1"/>
    </source>
</evidence>
<protein>
    <submittedName>
        <fullName evidence="1 3">Uncharacterized protein</fullName>
    </submittedName>
</protein>
<organism evidence="3">
    <name type="scientific">Gongylonema pulchrum</name>
    <dbReference type="NCBI Taxonomy" id="637853"/>
    <lineage>
        <taxon>Eukaryota</taxon>
        <taxon>Metazoa</taxon>
        <taxon>Ecdysozoa</taxon>
        <taxon>Nematoda</taxon>
        <taxon>Chromadorea</taxon>
        <taxon>Rhabditida</taxon>
        <taxon>Spirurina</taxon>
        <taxon>Spiruromorpha</taxon>
        <taxon>Spiruroidea</taxon>
        <taxon>Gongylonematidae</taxon>
        <taxon>Gongylonema</taxon>
    </lineage>
</organism>
<dbReference type="EMBL" id="UYRT01080860">
    <property type="protein sequence ID" value="VDN23520.1"/>
    <property type="molecule type" value="Genomic_DNA"/>
</dbReference>
<keyword evidence="2" id="KW-1185">Reference proteome</keyword>
<accession>A0A183DZD6</accession>
<dbReference type="Proteomes" id="UP000271098">
    <property type="component" value="Unassembled WGS sequence"/>
</dbReference>
<evidence type="ECO:0000313" key="2">
    <source>
        <dbReference type="Proteomes" id="UP000271098"/>
    </source>
</evidence>